<dbReference type="PROSITE" id="PS50048">
    <property type="entry name" value="ZN2_CY6_FUNGAL_2"/>
    <property type="match status" value="1"/>
</dbReference>
<feature type="domain" description="Zn(2)-C6 fungal-type" evidence="8">
    <location>
        <begin position="21"/>
        <end position="50"/>
    </location>
</feature>
<evidence type="ECO:0000256" key="1">
    <source>
        <dbReference type="ARBA" id="ARBA00022723"/>
    </source>
</evidence>
<evidence type="ECO:0000256" key="6">
    <source>
        <dbReference type="ARBA" id="ARBA00023242"/>
    </source>
</evidence>
<dbReference type="GO" id="GO:0008270">
    <property type="term" value="F:zinc ion binding"/>
    <property type="evidence" value="ECO:0007669"/>
    <property type="project" value="InterPro"/>
</dbReference>
<evidence type="ECO:0000313" key="9">
    <source>
        <dbReference type="EMBL" id="SPO03674.1"/>
    </source>
</evidence>
<reference evidence="9" key="1">
    <citation type="submission" date="2018-03" db="EMBL/GenBank/DDBJ databases">
        <authorList>
            <person name="Guldener U."/>
        </authorList>
    </citation>
    <scope>NUCLEOTIDE SEQUENCE</scope>
</reference>
<keyword evidence="5" id="KW-0804">Transcription</keyword>
<dbReference type="Gene3D" id="4.10.240.10">
    <property type="entry name" value="Zn(2)-C6 fungal-type DNA-binding domain"/>
    <property type="match status" value="1"/>
</dbReference>
<keyword evidence="3" id="KW-0805">Transcription regulation</keyword>
<dbReference type="PANTHER" id="PTHR31779">
    <property type="entry name" value="2-NITROPROPANE DIOXYGENASE FAMILY, PUTATIVE (AFU_ORTHOLOGUE AFUA_2G17430)-RELATED"/>
    <property type="match status" value="1"/>
</dbReference>
<dbReference type="SMART" id="SM00066">
    <property type="entry name" value="GAL4"/>
    <property type="match status" value="1"/>
</dbReference>
<feature type="region of interest" description="Disordered" evidence="7">
    <location>
        <begin position="1"/>
        <end position="20"/>
    </location>
</feature>
<evidence type="ECO:0000259" key="8">
    <source>
        <dbReference type="PROSITE" id="PS50048"/>
    </source>
</evidence>
<dbReference type="InterPro" id="IPR007219">
    <property type="entry name" value="XnlR_reg_dom"/>
</dbReference>
<dbReference type="Proteomes" id="UP001187682">
    <property type="component" value="Unassembled WGS sequence"/>
</dbReference>
<dbReference type="GO" id="GO:0009410">
    <property type="term" value="P:response to xenobiotic stimulus"/>
    <property type="evidence" value="ECO:0007669"/>
    <property type="project" value="TreeGrafter"/>
</dbReference>
<keyword evidence="6" id="KW-0539">Nucleus</keyword>
<feature type="compositionally biased region" description="Low complexity" evidence="7">
    <location>
        <begin position="62"/>
        <end position="77"/>
    </location>
</feature>
<protein>
    <submittedName>
        <fullName evidence="9">Related to Pdr3p</fullName>
    </submittedName>
</protein>
<organism evidence="9 10">
    <name type="scientific">Cephalotrichum gorgonifer</name>
    <dbReference type="NCBI Taxonomy" id="2041049"/>
    <lineage>
        <taxon>Eukaryota</taxon>
        <taxon>Fungi</taxon>
        <taxon>Dikarya</taxon>
        <taxon>Ascomycota</taxon>
        <taxon>Pezizomycotina</taxon>
        <taxon>Sordariomycetes</taxon>
        <taxon>Hypocreomycetidae</taxon>
        <taxon>Microascales</taxon>
        <taxon>Microascaceae</taxon>
        <taxon>Cephalotrichum</taxon>
    </lineage>
</organism>
<evidence type="ECO:0000256" key="3">
    <source>
        <dbReference type="ARBA" id="ARBA00023015"/>
    </source>
</evidence>
<dbReference type="CDD" id="cd12148">
    <property type="entry name" value="fungal_TF_MHR"/>
    <property type="match status" value="1"/>
</dbReference>
<dbReference type="SUPFAM" id="SSF57701">
    <property type="entry name" value="Zn2/Cys6 DNA-binding domain"/>
    <property type="match status" value="1"/>
</dbReference>
<evidence type="ECO:0000256" key="7">
    <source>
        <dbReference type="SAM" id="MobiDB-lite"/>
    </source>
</evidence>
<sequence length="565" mass="62605">MLGGADDRVSRPQRRKRSKLACEPCRDLKRKCDGSQPCGACVRFEYDCIYQKASGKRKRTDQPSGQAASPAASAQLDAPRRRHPTDVATGIRAASAETLPGSLRSLEANSGSAFLRRLALRLDPKNAPRMHTFAWNAFLGSRKTTQAPVSRPIMEMLSQADMESLSSVYFEKLHPIYGFLDAEDLHVLIKCRWAAGHHQQPQDPVLCGIAALGCLFSQIQVTTVELDLVESARSVLEQTISDVPSTTSVTAWLLRVVYLRIAGTHHAAWMASCILMHMVEAAGLHCEPSDESVLASARGEEVEPEFRRRLMAVAQHLNIWLSFDMGRSRITLCNLSTVMPSERKGDYTCEIMELLPYSEQLDPEKAPEAADLESALTAVLARVHSVPPSILAQYNLALCLCRRLQAMNVSFAGKMLDQILALTSKGIEAAQAILDARSPWHHMANVPFQTVCLLLAIDNFSSMSQLKDAMQCLSNIATVYDTDATREAFNTASLLIRLHQRWKEKGASELDNILKSFPIVPRQATVNNEPPSQQLEDTTWLDGLAGEFYNLDYSDIDQILFSTFS</sequence>
<keyword evidence="10" id="KW-1185">Reference proteome</keyword>
<evidence type="ECO:0000256" key="2">
    <source>
        <dbReference type="ARBA" id="ARBA00022833"/>
    </source>
</evidence>
<feature type="compositionally biased region" description="Basic and acidic residues" evidence="7">
    <location>
        <begin position="1"/>
        <end position="10"/>
    </location>
</feature>
<keyword evidence="4" id="KW-0238">DNA-binding</keyword>
<dbReference type="Pfam" id="PF04082">
    <property type="entry name" value="Fungal_trans"/>
    <property type="match status" value="1"/>
</dbReference>
<dbReference type="InterPro" id="IPR052478">
    <property type="entry name" value="Metabolite_Synth_Reg"/>
</dbReference>
<dbReference type="GO" id="GO:0006351">
    <property type="term" value="P:DNA-templated transcription"/>
    <property type="evidence" value="ECO:0007669"/>
    <property type="project" value="InterPro"/>
</dbReference>
<dbReference type="GO" id="GO:0003677">
    <property type="term" value="F:DNA binding"/>
    <property type="evidence" value="ECO:0007669"/>
    <property type="project" value="UniProtKB-KW"/>
</dbReference>
<evidence type="ECO:0000256" key="4">
    <source>
        <dbReference type="ARBA" id="ARBA00023125"/>
    </source>
</evidence>
<comment type="caution">
    <text evidence="9">The sequence shown here is derived from an EMBL/GenBank/DDBJ whole genome shotgun (WGS) entry which is preliminary data.</text>
</comment>
<dbReference type="PANTHER" id="PTHR31779:SF5">
    <property type="entry name" value="ZN(II)2CYS6 TRANSCRIPTION FACTOR (EUROFUNG)"/>
    <property type="match status" value="1"/>
</dbReference>
<gene>
    <name evidence="9" type="ORF">DNG_06357</name>
</gene>
<dbReference type="Pfam" id="PF00172">
    <property type="entry name" value="Zn_clus"/>
    <property type="match status" value="1"/>
</dbReference>
<dbReference type="GO" id="GO:0000981">
    <property type="term" value="F:DNA-binding transcription factor activity, RNA polymerase II-specific"/>
    <property type="evidence" value="ECO:0007669"/>
    <property type="project" value="InterPro"/>
</dbReference>
<keyword evidence="1" id="KW-0479">Metal-binding</keyword>
<dbReference type="AlphaFoldDB" id="A0AAE8SWI6"/>
<dbReference type="EMBL" id="ONZQ02000008">
    <property type="protein sequence ID" value="SPO03674.1"/>
    <property type="molecule type" value="Genomic_DNA"/>
</dbReference>
<dbReference type="PROSITE" id="PS00463">
    <property type="entry name" value="ZN2_CY6_FUNGAL_1"/>
    <property type="match status" value="1"/>
</dbReference>
<evidence type="ECO:0000256" key="5">
    <source>
        <dbReference type="ARBA" id="ARBA00023163"/>
    </source>
</evidence>
<name>A0AAE8SWI6_9PEZI</name>
<proteinExistence type="predicted"/>
<dbReference type="InterPro" id="IPR001138">
    <property type="entry name" value="Zn2Cys6_DnaBD"/>
</dbReference>
<evidence type="ECO:0000313" key="10">
    <source>
        <dbReference type="Proteomes" id="UP001187682"/>
    </source>
</evidence>
<feature type="region of interest" description="Disordered" evidence="7">
    <location>
        <begin position="55"/>
        <end position="85"/>
    </location>
</feature>
<dbReference type="CDD" id="cd00067">
    <property type="entry name" value="GAL4"/>
    <property type="match status" value="1"/>
</dbReference>
<keyword evidence="2" id="KW-0862">Zinc</keyword>
<accession>A0AAE8SWI6</accession>
<dbReference type="InterPro" id="IPR036864">
    <property type="entry name" value="Zn2-C6_fun-type_DNA-bd_sf"/>
</dbReference>